<proteinExistence type="predicted"/>
<dbReference type="SUPFAM" id="SSF51735">
    <property type="entry name" value="NAD(P)-binding Rossmann-fold domains"/>
    <property type="match status" value="1"/>
</dbReference>
<accession>A0A164I2T8</accession>
<keyword evidence="4" id="KW-1185">Reference proteome</keyword>
<dbReference type="SUPFAM" id="SSF55347">
    <property type="entry name" value="Glyceraldehyde-3-phosphate dehydrogenase-like, C-terminal domain"/>
    <property type="match status" value="1"/>
</dbReference>
<reference evidence="3 4" key="1">
    <citation type="submission" date="2016-04" db="EMBL/GenBank/DDBJ databases">
        <authorList>
            <person name="Evans L.H."/>
            <person name="Alamgir A."/>
            <person name="Owens N."/>
            <person name="Weber N.D."/>
            <person name="Virtaneva K."/>
            <person name="Barbian K."/>
            <person name="Babar A."/>
            <person name="Rosenke K."/>
        </authorList>
    </citation>
    <scope>NUCLEOTIDE SEQUENCE [LARGE SCALE GENOMIC DNA]</scope>
    <source>
        <strain evidence="3 4">IFM 0406</strain>
    </source>
</reference>
<feature type="domain" description="GFO/IDH/MocA-like oxidoreductase" evidence="2">
    <location>
        <begin position="140"/>
        <end position="246"/>
    </location>
</feature>
<dbReference type="Pfam" id="PF22725">
    <property type="entry name" value="GFO_IDH_MocA_C3"/>
    <property type="match status" value="1"/>
</dbReference>
<protein>
    <submittedName>
        <fullName evidence="3">Oxidoreductase</fullName>
    </submittedName>
</protein>
<evidence type="ECO:0000259" key="2">
    <source>
        <dbReference type="Pfam" id="PF22725"/>
    </source>
</evidence>
<dbReference type="PANTHER" id="PTHR43708:SF8">
    <property type="entry name" value="OXIDOREDUCTASE"/>
    <property type="match status" value="1"/>
</dbReference>
<dbReference type="AlphaFoldDB" id="A0A164I2T8"/>
<dbReference type="InterPro" id="IPR036291">
    <property type="entry name" value="NAD(P)-bd_dom_sf"/>
</dbReference>
<name>A0A164I2T8_9NOCA</name>
<evidence type="ECO:0000313" key="3">
    <source>
        <dbReference type="EMBL" id="KZM69049.1"/>
    </source>
</evidence>
<dbReference type="Gene3D" id="3.30.360.10">
    <property type="entry name" value="Dihydrodipicolinate Reductase, domain 2"/>
    <property type="match status" value="1"/>
</dbReference>
<dbReference type="Pfam" id="PF01408">
    <property type="entry name" value="GFO_IDH_MocA"/>
    <property type="match status" value="1"/>
</dbReference>
<dbReference type="Gene3D" id="3.40.50.720">
    <property type="entry name" value="NAD(P)-binding Rossmann-like Domain"/>
    <property type="match status" value="1"/>
</dbReference>
<dbReference type="InterPro" id="IPR055170">
    <property type="entry name" value="GFO_IDH_MocA-like_dom"/>
</dbReference>
<feature type="domain" description="Gfo/Idh/MocA-like oxidoreductase N-terminal" evidence="1">
    <location>
        <begin position="5"/>
        <end position="120"/>
    </location>
</feature>
<dbReference type="OrthoDB" id="9815825at2"/>
<evidence type="ECO:0000259" key="1">
    <source>
        <dbReference type="Pfam" id="PF01408"/>
    </source>
</evidence>
<dbReference type="InterPro" id="IPR000683">
    <property type="entry name" value="Gfo/Idh/MocA-like_OxRdtase_N"/>
</dbReference>
<organism evidence="3 4">
    <name type="scientific">Nocardia terpenica</name>
    <dbReference type="NCBI Taxonomy" id="455432"/>
    <lineage>
        <taxon>Bacteria</taxon>
        <taxon>Bacillati</taxon>
        <taxon>Actinomycetota</taxon>
        <taxon>Actinomycetes</taxon>
        <taxon>Mycobacteriales</taxon>
        <taxon>Nocardiaceae</taxon>
        <taxon>Nocardia</taxon>
    </lineage>
</organism>
<comment type="caution">
    <text evidence="3">The sequence shown here is derived from an EMBL/GenBank/DDBJ whole genome shotgun (WGS) entry which is preliminary data.</text>
</comment>
<sequence length="308" mass="33597">MSKPLRTGLVGLGVIAPYYIAAFEHVEAAELVAVCDLRPERLTPFEGKFACYTDFRAMLDKAALDAVIVNVPNDAHARLCSDALAARIPVCVEKPLATDIDDARELCSTAQAANVVLFTAFHRRYNTNVLELRRRGAGHGPVRAVRTHYDELIEEHVGDDRWYLDMERCGGGCVADNGPNAIDVVRMFLPELTIAEARIERDAAGVDRKADIVCSAPGGATAQILLDWSYPHGERKDVEVEYADGTVLSADMLAGFEGFKSSLWHEYVGILGDFALAIESGGEFGRDGLTALQLVTDAYARTRIGDPR</sequence>
<dbReference type="GO" id="GO:0000166">
    <property type="term" value="F:nucleotide binding"/>
    <property type="evidence" value="ECO:0007669"/>
    <property type="project" value="InterPro"/>
</dbReference>
<dbReference type="InterPro" id="IPR051317">
    <property type="entry name" value="Gfo/Idh/MocA_oxidoreduct"/>
</dbReference>
<gene>
    <name evidence="3" type="ORF">AWN90_15015</name>
</gene>
<dbReference type="PANTHER" id="PTHR43708">
    <property type="entry name" value="CONSERVED EXPRESSED OXIDOREDUCTASE (EUROFUNG)"/>
    <property type="match status" value="1"/>
</dbReference>
<dbReference type="STRING" id="455432.AWN90_15015"/>
<dbReference type="RefSeq" id="WP_067581166.1">
    <property type="nucleotide sequence ID" value="NZ_JABMCZ010000002.1"/>
</dbReference>
<dbReference type="Proteomes" id="UP000076512">
    <property type="component" value="Unassembled WGS sequence"/>
</dbReference>
<evidence type="ECO:0000313" key="4">
    <source>
        <dbReference type="Proteomes" id="UP000076512"/>
    </source>
</evidence>
<dbReference type="EMBL" id="LWGR01000021">
    <property type="protein sequence ID" value="KZM69049.1"/>
    <property type="molecule type" value="Genomic_DNA"/>
</dbReference>